<keyword evidence="1" id="KW-0732">Signal</keyword>
<feature type="chain" id="PRO_5025438254" evidence="1">
    <location>
        <begin position="20"/>
        <end position="102"/>
    </location>
</feature>
<sequence>MAQLVFGVLLEHLVAGACSRREVQGLPRPGTRTALVVPQCQEPLHRPDGRRVVHHVQRLCVHHQAVVCTGPEWIPLVRQLKQGCRGAVCFGPEGKWNAENGT</sequence>
<evidence type="ECO:0000313" key="2">
    <source>
        <dbReference type="EMBL" id="MXU88536.1"/>
    </source>
</evidence>
<accession>A0A6B0UHJ7</accession>
<dbReference type="EMBL" id="GIFC01006453">
    <property type="protein sequence ID" value="MXU88536.1"/>
    <property type="molecule type" value="Transcribed_RNA"/>
</dbReference>
<reference evidence="2" key="1">
    <citation type="submission" date="2019-12" db="EMBL/GenBank/DDBJ databases">
        <title>An insight into the sialome of adult female Ixodes ricinus ticks feeding for 6 days.</title>
        <authorList>
            <person name="Perner J."/>
            <person name="Ribeiro J.M.C."/>
        </authorList>
    </citation>
    <scope>NUCLEOTIDE SEQUENCE</scope>
    <source>
        <strain evidence="2">Semi-engorged</strain>
        <tissue evidence="2">Salivary glands</tissue>
    </source>
</reference>
<proteinExistence type="predicted"/>
<dbReference type="AlphaFoldDB" id="A0A6B0UHJ7"/>
<name>A0A6B0UHJ7_IXORI</name>
<feature type="signal peptide" evidence="1">
    <location>
        <begin position="1"/>
        <end position="19"/>
    </location>
</feature>
<protein>
    <submittedName>
        <fullName evidence="2">Putative secreted protein</fullName>
    </submittedName>
</protein>
<organism evidence="2">
    <name type="scientific">Ixodes ricinus</name>
    <name type="common">Common tick</name>
    <name type="synonym">Acarus ricinus</name>
    <dbReference type="NCBI Taxonomy" id="34613"/>
    <lineage>
        <taxon>Eukaryota</taxon>
        <taxon>Metazoa</taxon>
        <taxon>Ecdysozoa</taxon>
        <taxon>Arthropoda</taxon>
        <taxon>Chelicerata</taxon>
        <taxon>Arachnida</taxon>
        <taxon>Acari</taxon>
        <taxon>Parasitiformes</taxon>
        <taxon>Ixodida</taxon>
        <taxon>Ixodoidea</taxon>
        <taxon>Ixodidae</taxon>
        <taxon>Ixodinae</taxon>
        <taxon>Ixodes</taxon>
    </lineage>
</organism>
<evidence type="ECO:0000256" key="1">
    <source>
        <dbReference type="SAM" id="SignalP"/>
    </source>
</evidence>